<proteinExistence type="predicted"/>
<feature type="transmembrane region" description="Helical" evidence="6">
    <location>
        <begin position="391"/>
        <end position="414"/>
    </location>
</feature>
<dbReference type="RefSeq" id="WP_193535512.1">
    <property type="nucleotide sequence ID" value="NZ_JADCLJ010000019.1"/>
</dbReference>
<keyword evidence="5 6" id="KW-0472">Membrane</keyword>
<evidence type="ECO:0000259" key="7">
    <source>
        <dbReference type="SMART" id="SM00849"/>
    </source>
</evidence>
<name>A0ABR9QHS8_9BACI</name>
<sequence length="779" mass="88272">MKRLSGNYLFIAIAAIFGIILAHLSYHPLVGLSILLYFVYLHSRGPKIVVIAASVCIVFFTIYFELYDEYNSTKLTGSETNLTFKIATAPDLNGRTLSTVAKIGNERVNLRYTIQTKNEKNELTSLKVGMICRFEGQLLLPNKARNFNSFDYKKYLYYKKIHWIFSPTSLSLQNCTQQAPTPYERLLLIREQGINYIEKHFPKDTIGIAQALIYGERGYIDDEVITSYQSLGLVHLLAISGLHVGLLTGAIFYIVIRMGFTRESVTHTLLCLLPIYTIVAGAAPSVIRAALMLMILLSCIRWKKIYPIDSIGIACFFMVLINPYLVFEVGFQLSFIVSLGLILSSKTIILRASNPLIQTLTVTVIAQLFSFPIIIFYFYEVSLLSIPYNLLFVPVYSVIILPLSILSLLLHILYEPIGHSFMFLLKMILNILNKFALYGAEVNLLSLTVGKPHIFFLVGYFILIITIFKMWERSNRKLIVVSIILIVTLSVVDLNEKLLNPYGKITYIDIGQGDSILIELPFNKGTYLIDTGPKTLHFETEEWKKKRRTFDTGKDILLPYLKSVGIRKIDKLIITHGDLDHIGNAELLIQEIPVEELIFGAGPIEKEFEQQLVKKAYEMGIPISEVATGDFWKSGDYTFYVLAPYGDEQTSNDRSIVIYSEMGGLKWLFTGDLGKVGENKLIATFRSLPVDVLKVGHHGSNSSTSEEFLEHIKPKISIISAGVNNRYNHPNIDVLNRLLEKESIILRTDQHGAIQYKFRGRSGTFRWVLPYNKTILKPN</sequence>
<feature type="transmembrane region" description="Helical" evidence="6">
    <location>
        <begin position="356"/>
        <end position="379"/>
    </location>
</feature>
<dbReference type="Pfam" id="PF13567">
    <property type="entry name" value="DUF4131"/>
    <property type="match status" value="1"/>
</dbReference>
<feature type="transmembrane region" description="Helical" evidence="6">
    <location>
        <begin position="46"/>
        <end position="64"/>
    </location>
</feature>
<feature type="transmembrane region" description="Helical" evidence="6">
    <location>
        <begin position="421"/>
        <end position="440"/>
    </location>
</feature>
<organism evidence="8 9">
    <name type="scientific">Litchfieldia luteola</name>
    <dbReference type="NCBI Taxonomy" id="682179"/>
    <lineage>
        <taxon>Bacteria</taxon>
        <taxon>Bacillati</taxon>
        <taxon>Bacillota</taxon>
        <taxon>Bacilli</taxon>
        <taxon>Bacillales</taxon>
        <taxon>Bacillaceae</taxon>
        <taxon>Litchfieldia</taxon>
    </lineage>
</organism>
<dbReference type="SMART" id="SM00849">
    <property type="entry name" value="Lactamase_B"/>
    <property type="match status" value="1"/>
</dbReference>
<dbReference type="CDD" id="cd07731">
    <property type="entry name" value="ComA-like_MBL-fold"/>
    <property type="match status" value="1"/>
</dbReference>
<feature type="transmembrane region" description="Helical" evidence="6">
    <location>
        <begin position="275"/>
        <end position="298"/>
    </location>
</feature>
<evidence type="ECO:0000256" key="3">
    <source>
        <dbReference type="ARBA" id="ARBA00022692"/>
    </source>
</evidence>
<keyword evidence="2" id="KW-1003">Cell membrane</keyword>
<feature type="transmembrane region" description="Helical" evidence="6">
    <location>
        <begin position="452"/>
        <end position="471"/>
    </location>
</feature>
<feature type="transmembrane region" description="Helical" evidence="6">
    <location>
        <begin position="233"/>
        <end position="255"/>
    </location>
</feature>
<keyword evidence="3 6" id="KW-0812">Transmembrane</keyword>
<dbReference type="InterPro" id="IPR004477">
    <property type="entry name" value="ComEC_N"/>
</dbReference>
<feature type="domain" description="Metallo-beta-lactamase" evidence="7">
    <location>
        <begin position="512"/>
        <end position="723"/>
    </location>
</feature>
<keyword evidence="9" id="KW-1185">Reference proteome</keyword>
<dbReference type="SUPFAM" id="SSF56281">
    <property type="entry name" value="Metallo-hydrolase/oxidoreductase"/>
    <property type="match status" value="1"/>
</dbReference>
<protein>
    <submittedName>
        <fullName evidence="8">DNA internalization-related competence protein ComEC/Rec2</fullName>
    </submittedName>
</protein>
<dbReference type="PANTHER" id="PTHR30619:SF1">
    <property type="entry name" value="RECOMBINATION PROTEIN 2"/>
    <property type="match status" value="1"/>
</dbReference>
<dbReference type="Pfam" id="PF03772">
    <property type="entry name" value="Competence"/>
    <property type="match status" value="1"/>
</dbReference>
<dbReference type="NCBIfam" id="TIGR00361">
    <property type="entry name" value="ComEC_Rec2"/>
    <property type="match status" value="1"/>
</dbReference>
<dbReference type="InterPro" id="IPR036866">
    <property type="entry name" value="RibonucZ/Hydroxyglut_hydro"/>
</dbReference>
<gene>
    <name evidence="8" type="ORF">IMZ08_08280</name>
</gene>
<evidence type="ECO:0000256" key="4">
    <source>
        <dbReference type="ARBA" id="ARBA00022989"/>
    </source>
</evidence>
<feature type="transmembrane region" description="Helical" evidence="6">
    <location>
        <begin position="478"/>
        <end position="495"/>
    </location>
</feature>
<dbReference type="PANTHER" id="PTHR30619">
    <property type="entry name" value="DNA INTERNALIZATION/COMPETENCE PROTEIN COMEC/REC2"/>
    <property type="match status" value="1"/>
</dbReference>
<dbReference type="InterPro" id="IPR052159">
    <property type="entry name" value="Competence_DNA_uptake"/>
</dbReference>
<accession>A0ABR9QHS8</accession>
<evidence type="ECO:0000256" key="5">
    <source>
        <dbReference type="ARBA" id="ARBA00023136"/>
    </source>
</evidence>
<dbReference type="NCBIfam" id="TIGR00360">
    <property type="entry name" value="ComEC_N-term"/>
    <property type="match status" value="1"/>
</dbReference>
<dbReference type="Proteomes" id="UP001516662">
    <property type="component" value="Unassembled WGS sequence"/>
</dbReference>
<dbReference type="EMBL" id="JADCLJ010000019">
    <property type="protein sequence ID" value="MBE4908048.1"/>
    <property type="molecule type" value="Genomic_DNA"/>
</dbReference>
<comment type="caution">
    <text evidence="8">The sequence shown here is derived from an EMBL/GenBank/DDBJ whole genome shotgun (WGS) entry which is preliminary data.</text>
</comment>
<evidence type="ECO:0000313" key="9">
    <source>
        <dbReference type="Proteomes" id="UP001516662"/>
    </source>
</evidence>
<feature type="transmembrane region" description="Helical" evidence="6">
    <location>
        <begin position="331"/>
        <end position="349"/>
    </location>
</feature>
<dbReference type="InterPro" id="IPR001279">
    <property type="entry name" value="Metallo-B-lactamas"/>
</dbReference>
<feature type="transmembrane region" description="Helical" evidence="6">
    <location>
        <begin position="7"/>
        <end position="26"/>
    </location>
</feature>
<dbReference type="InterPro" id="IPR004797">
    <property type="entry name" value="Competence_ComEC/Rec2"/>
</dbReference>
<dbReference type="InterPro" id="IPR035681">
    <property type="entry name" value="ComA-like_MBL"/>
</dbReference>
<dbReference type="Pfam" id="PF00753">
    <property type="entry name" value="Lactamase_B"/>
    <property type="match status" value="1"/>
</dbReference>
<dbReference type="Gene3D" id="3.60.15.10">
    <property type="entry name" value="Ribonuclease Z/Hydroxyacylglutathione hydrolase-like"/>
    <property type="match status" value="1"/>
</dbReference>
<evidence type="ECO:0000256" key="6">
    <source>
        <dbReference type="SAM" id="Phobius"/>
    </source>
</evidence>
<evidence type="ECO:0000313" key="8">
    <source>
        <dbReference type="EMBL" id="MBE4908048.1"/>
    </source>
</evidence>
<keyword evidence="4 6" id="KW-1133">Transmembrane helix</keyword>
<evidence type="ECO:0000256" key="2">
    <source>
        <dbReference type="ARBA" id="ARBA00022475"/>
    </source>
</evidence>
<dbReference type="InterPro" id="IPR025405">
    <property type="entry name" value="DUF4131"/>
</dbReference>
<evidence type="ECO:0000256" key="1">
    <source>
        <dbReference type="ARBA" id="ARBA00004651"/>
    </source>
</evidence>
<comment type="subcellular location">
    <subcellularLocation>
        <location evidence="1">Cell membrane</location>
        <topology evidence="1">Multi-pass membrane protein</topology>
    </subcellularLocation>
</comment>
<reference evidence="8 9" key="1">
    <citation type="submission" date="2020-10" db="EMBL/GenBank/DDBJ databases">
        <title>Bacillus sp. HD4P25, an endophyte from a halophyte.</title>
        <authorList>
            <person name="Sun J.-Q."/>
        </authorList>
    </citation>
    <scope>NUCLEOTIDE SEQUENCE [LARGE SCALE GENOMIC DNA]</scope>
    <source>
        <strain evidence="8 9">YIM 93174</strain>
    </source>
</reference>